<proteinExistence type="predicted"/>
<dbReference type="PANTHER" id="PTHR15835">
    <property type="entry name" value="NUCLEAR-INTERACTING PARTNER OF ALK"/>
    <property type="match status" value="1"/>
</dbReference>
<evidence type="ECO:0000256" key="1">
    <source>
        <dbReference type="ARBA" id="ARBA00004123"/>
    </source>
</evidence>
<evidence type="ECO:0000256" key="3">
    <source>
        <dbReference type="SAM" id="MobiDB-lite"/>
    </source>
</evidence>
<dbReference type="InterPro" id="IPR012935">
    <property type="entry name" value="NuBaID_N"/>
</dbReference>
<feature type="domain" description="C3HC-type" evidence="4">
    <location>
        <begin position="149"/>
        <end position="315"/>
    </location>
</feature>
<evidence type="ECO:0000256" key="2">
    <source>
        <dbReference type="ARBA" id="ARBA00023242"/>
    </source>
</evidence>
<dbReference type="Proteomes" id="UP000478008">
    <property type="component" value="Unassembled WGS sequence"/>
</dbReference>
<feature type="region of interest" description="Disordered" evidence="3">
    <location>
        <begin position="75"/>
        <end position="103"/>
    </location>
</feature>
<dbReference type="GO" id="GO:0005634">
    <property type="term" value="C:nucleus"/>
    <property type="evidence" value="ECO:0007669"/>
    <property type="project" value="UniProtKB-SubCell"/>
</dbReference>
<comment type="subcellular location">
    <subcellularLocation>
        <location evidence="1">Nucleus</location>
    </subcellularLocation>
</comment>
<dbReference type="Pfam" id="PF07967">
    <property type="entry name" value="zf-C3HC"/>
    <property type="match status" value="1"/>
</dbReference>
<dbReference type="PANTHER" id="PTHR15835:SF6">
    <property type="entry name" value="ZINC FINGER C3HC-TYPE PROTEIN 1"/>
    <property type="match status" value="1"/>
</dbReference>
<keyword evidence="6" id="KW-1185">Reference proteome</keyword>
<gene>
    <name evidence="5" type="ORF">DEBR0S1_05424G</name>
</gene>
<sequence length="500" mass="56971">MDTPVTPSTANAILNILASMQISSNSDDEDQYGTPNGFNMGIRNPHYTSYKQIHSSKQHNCKHQRFHRMINTAPKLGVSKRRLSNSSDSSSRSIPSAGDHVRTDLNNMLNVGGRLVSRLNSNPRLREGNKLKKLTAGKFNSRNRAFFDPFDREALLKRIGTFNILNWTVHDQRLMPLECAANGWACHRKRRNELHCQGCHATILVRLTGPQDMFNPARSKASGENSSKMSLLSNFLFESDIEEEEEEAEFREMLVTSYVNRLHTEHYAGCIWKQENLDMSLIKRQYYIRLSAMDRVLPLFYENLNVLGQHQDMILSLKEFKKSVLSQTALNALQEYTNHKYSPSISLIALLGWELRQQRFGDKTLVLLLCRSCTRRILLGTISNSSLLSDIHKLGSCNYPPPKELSDDGSKVSKSSYEIITSTDPLDEYGNNVVNLVKEHEKWCCIVGRYSSNDSIGYETILNMLRSNSFSAQEEDMDDSLQPCDLDRKFNESIAKIRSI</sequence>
<evidence type="ECO:0000259" key="4">
    <source>
        <dbReference type="Pfam" id="PF07967"/>
    </source>
</evidence>
<evidence type="ECO:0000313" key="5">
    <source>
        <dbReference type="EMBL" id="VUG16017.1"/>
    </source>
</evidence>
<name>A0A7D9CUS4_DEKBR</name>
<accession>A0A7D9CUS4</accession>
<dbReference type="AlphaFoldDB" id="A0A7D9CUS4"/>
<keyword evidence="2" id="KW-0539">Nucleus</keyword>
<dbReference type="GO" id="GO:0008270">
    <property type="term" value="F:zinc ion binding"/>
    <property type="evidence" value="ECO:0007669"/>
    <property type="project" value="InterPro"/>
</dbReference>
<dbReference type="EMBL" id="CABFWN010000001">
    <property type="protein sequence ID" value="VUG16017.1"/>
    <property type="molecule type" value="Genomic_DNA"/>
</dbReference>
<evidence type="ECO:0000313" key="6">
    <source>
        <dbReference type="Proteomes" id="UP000478008"/>
    </source>
</evidence>
<reference evidence="5 6" key="1">
    <citation type="submission" date="2019-07" db="EMBL/GenBank/DDBJ databases">
        <authorList>
            <person name="Friedrich A."/>
            <person name="Schacherer J."/>
        </authorList>
    </citation>
    <scope>NUCLEOTIDE SEQUENCE [LARGE SCALE GENOMIC DNA]</scope>
</reference>
<organism evidence="5 6">
    <name type="scientific">Dekkera bruxellensis</name>
    <name type="common">Brettanomyces custersii</name>
    <dbReference type="NCBI Taxonomy" id="5007"/>
    <lineage>
        <taxon>Eukaryota</taxon>
        <taxon>Fungi</taxon>
        <taxon>Dikarya</taxon>
        <taxon>Ascomycota</taxon>
        <taxon>Saccharomycotina</taxon>
        <taxon>Pichiomycetes</taxon>
        <taxon>Pichiales</taxon>
        <taxon>Pichiaceae</taxon>
        <taxon>Brettanomyces</taxon>
    </lineage>
</organism>
<feature type="compositionally biased region" description="Low complexity" evidence="3">
    <location>
        <begin position="84"/>
        <end position="96"/>
    </location>
</feature>
<protein>
    <submittedName>
        <fullName evidence="5">DEBR0S1_05424g1_1</fullName>
    </submittedName>
</protein>